<gene>
    <name evidence="2" type="ORF">BASA50_007161</name>
</gene>
<feature type="chain" id="PRO_5047166218" evidence="1">
    <location>
        <begin position="19"/>
        <end position="188"/>
    </location>
</feature>
<dbReference type="Proteomes" id="UP001648503">
    <property type="component" value="Unassembled WGS sequence"/>
</dbReference>
<comment type="caution">
    <text evidence="2">The sequence shown here is derived from an EMBL/GenBank/DDBJ whole genome shotgun (WGS) entry which is preliminary data.</text>
</comment>
<evidence type="ECO:0000313" key="2">
    <source>
        <dbReference type="EMBL" id="KAH6593725.1"/>
    </source>
</evidence>
<organism evidence="2 3">
    <name type="scientific">Batrachochytrium salamandrivorans</name>
    <dbReference type="NCBI Taxonomy" id="1357716"/>
    <lineage>
        <taxon>Eukaryota</taxon>
        <taxon>Fungi</taxon>
        <taxon>Fungi incertae sedis</taxon>
        <taxon>Chytridiomycota</taxon>
        <taxon>Chytridiomycota incertae sedis</taxon>
        <taxon>Chytridiomycetes</taxon>
        <taxon>Rhizophydiales</taxon>
        <taxon>Rhizophydiales incertae sedis</taxon>
        <taxon>Batrachochytrium</taxon>
    </lineage>
</organism>
<feature type="signal peptide" evidence="1">
    <location>
        <begin position="1"/>
        <end position="18"/>
    </location>
</feature>
<dbReference type="EMBL" id="JAFCIX010000347">
    <property type="protein sequence ID" value="KAH6593725.1"/>
    <property type="molecule type" value="Genomic_DNA"/>
</dbReference>
<keyword evidence="3" id="KW-1185">Reference proteome</keyword>
<evidence type="ECO:0000256" key="1">
    <source>
        <dbReference type="SAM" id="SignalP"/>
    </source>
</evidence>
<evidence type="ECO:0000313" key="3">
    <source>
        <dbReference type="Proteomes" id="UP001648503"/>
    </source>
</evidence>
<keyword evidence="1" id="KW-0732">Signal</keyword>
<sequence length="188" mass="21527">MKVNVLVVAAMVITSVNASWHELFTSCFWGRCMAREESNLNLVKHMEDTSQDPDPTNNKDGIVETPECVALSLILHDYQDSIFMLSDKYLKSQFTINRIEIKISYSKPKKENRYRTLQSIAHATMEEIRGKATTLRNGHAEFWNEFLDEKCTDKSKKLSPPDEIGKLEFFIGVPIKSSDFDKTQETAV</sequence>
<reference evidence="2 3" key="1">
    <citation type="submission" date="2021-02" db="EMBL/GenBank/DDBJ databases">
        <title>Variation within the Batrachochytrium salamandrivorans European outbreak.</title>
        <authorList>
            <person name="Kelly M."/>
            <person name="Pasmans F."/>
            <person name="Shea T.P."/>
            <person name="Munoz J.F."/>
            <person name="Carranza S."/>
            <person name="Cuomo C.A."/>
            <person name="Martel A."/>
        </authorList>
    </citation>
    <scope>NUCLEOTIDE SEQUENCE [LARGE SCALE GENOMIC DNA]</scope>
    <source>
        <strain evidence="2 3">AMFP18/2</strain>
    </source>
</reference>
<protein>
    <submittedName>
        <fullName evidence="2">Uncharacterized protein</fullName>
    </submittedName>
</protein>
<accession>A0ABQ8F8B3</accession>
<proteinExistence type="predicted"/>
<name>A0ABQ8F8B3_9FUNG</name>